<keyword evidence="2" id="KW-0687">Ribonucleoprotein</keyword>
<evidence type="ECO:0000259" key="1">
    <source>
        <dbReference type="Pfam" id="PF13302"/>
    </source>
</evidence>
<feature type="domain" description="N-acetyltransferase" evidence="1">
    <location>
        <begin position="11"/>
        <end position="151"/>
    </location>
</feature>
<protein>
    <submittedName>
        <fullName evidence="2">Acetyltransferase, including N-acetylaseof ribosomal protein</fullName>
    </submittedName>
</protein>
<dbReference type="GO" id="GO:0005840">
    <property type="term" value="C:ribosome"/>
    <property type="evidence" value="ECO:0007669"/>
    <property type="project" value="UniProtKB-KW"/>
</dbReference>
<dbReference type="Proteomes" id="UP000218731">
    <property type="component" value="Chromosome 1"/>
</dbReference>
<dbReference type="PANTHER" id="PTHR43792">
    <property type="entry name" value="GNAT FAMILY, PUTATIVE (AFU_ORTHOLOGUE AFUA_3G00765)-RELATED-RELATED"/>
    <property type="match status" value="1"/>
</dbReference>
<dbReference type="InterPro" id="IPR016181">
    <property type="entry name" value="Acyl_CoA_acyltransferase"/>
</dbReference>
<accession>A0A1L7NAD9</accession>
<proteinExistence type="predicted"/>
<sequence length="185" mass="21535">MDCLPTLHTDRLVLTPLRLEDAPAIQKLFPQWEVVRYLDRRVPWPYPEDGALVYVRDIALPAMAAGREWHWMIRLRNEADCTIGSISLYEQPGNNRGFWLAPQWWGMGYMREACRVINAYWFEALSRPLMQVPKAVANHASRKVSEHEGMRRVSTRDGYFVSGPMQVEVWELTRSDWFSASKTGH</sequence>
<dbReference type="InterPro" id="IPR000182">
    <property type="entry name" value="GNAT_dom"/>
</dbReference>
<evidence type="ECO:0000313" key="3">
    <source>
        <dbReference type="Proteomes" id="UP000218731"/>
    </source>
</evidence>
<dbReference type="Pfam" id="PF13302">
    <property type="entry name" value="Acetyltransf_3"/>
    <property type="match status" value="1"/>
</dbReference>
<dbReference type="RefSeq" id="WP_023047143.1">
    <property type="nucleotide sequence ID" value="NZ_AP015029.1"/>
</dbReference>
<gene>
    <name evidence="2" type="ORF">KF715C_ch18540</name>
</gene>
<dbReference type="SUPFAM" id="SSF55729">
    <property type="entry name" value="Acyl-CoA N-acyltransferases (Nat)"/>
    <property type="match status" value="1"/>
</dbReference>
<evidence type="ECO:0000313" key="2">
    <source>
        <dbReference type="EMBL" id="BAW22427.1"/>
    </source>
</evidence>
<dbReference type="GO" id="GO:0016747">
    <property type="term" value="F:acyltransferase activity, transferring groups other than amino-acyl groups"/>
    <property type="evidence" value="ECO:0007669"/>
    <property type="project" value="InterPro"/>
</dbReference>
<organism evidence="2 3">
    <name type="scientific">Pseudomonas putida</name>
    <name type="common">Arthrobacter siderocapsulatus</name>
    <dbReference type="NCBI Taxonomy" id="303"/>
    <lineage>
        <taxon>Bacteria</taxon>
        <taxon>Pseudomonadati</taxon>
        <taxon>Pseudomonadota</taxon>
        <taxon>Gammaproteobacteria</taxon>
        <taxon>Pseudomonadales</taxon>
        <taxon>Pseudomonadaceae</taxon>
        <taxon>Pseudomonas</taxon>
    </lineage>
</organism>
<dbReference type="AlphaFoldDB" id="A0A1L7NAD9"/>
<keyword evidence="2" id="KW-0808">Transferase</keyword>
<dbReference type="InterPro" id="IPR051531">
    <property type="entry name" value="N-acetyltransferase"/>
</dbReference>
<dbReference type="EMBL" id="AP015029">
    <property type="protein sequence ID" value="BAW22427.1"/>
    <property type="molecule type" value="Genomic_DNA"/>
</dbReference>
<keyword evidence="2" id="KW-0689">Ribosomal protein</keyword>
<dbReference type="Gene3D" id="3.40.630.30">
    <property type="match status" value="1"/>
</dbReference>
<reference evidence="2 3" key="1">
    <citation type="submission" date="2015-11" db="EMBL/GenBank/DDBJ databases">
        <title>Complete genome sequencing of a biphenyl-degrading bacterium, Pseudomonas putida KF715 (=NBRC110667).</title>
        <authorList>
            <person name="Suenaga H."/>
            <person name="Fujihara N."/>
            <person name="Watanabe T."/>
            <person name="Hirose J."/>
            <person name="Kimura N."/>
            <person name="Yamazoe A."/>
            <person name="Hosoyama A."/>
            <person name="Shimodaira J."/>
            <person name="Furukawa K."/>
        </authorList>
    </citation>
    <scope>NUCLEOTIDE SEQUENCE [LARGE SCALE GENOMIC DNA]</scope>
    <source>
        <strain evidence="2 3">KF715</strain>
    </source>
</reference>
<name>A0A1L7NAD9_PSEPU</name>